<dbReference type="EMBL" id="BAAFSV010000002">
    <property type="protein sequence ID" value="GAB1313602.1"/>
    <property type="molecule type" value="Genomic_DNA"/>
</dbReference>
<gene>
    <name evidence="18" type="ORF">MFIFM68171_03812</name>
</gene>
<dbReference type="PANTHER" id="PTHR37928:SF1">
    <property type="entry name" value="CFEM DOMAIN PROTEIN (AFU_ORTHOLOGUE AFUA_6G14090)"/>
    <property type="match status" value="1"/>
</dbReference>
<evidence type="ECO:0000256" key="10">
    <source>
        <dbReference type="ARBA" id="ARBA00023004"/>
    </source>
</evidence>
<protein>
    <recommendedName>
        <fullName evidence="17">CFEM domain-containing protein</fullName>
    </recommendedName>
</protein>
<feature type="disulfide bond" evidence="15">
    <location>
        <begin position="46"/>
        <end position="53"/>
    </location>
</feature>
<dbReference type="InterPro" id="IPR008427">
    <property type="entry name" value="Extracellular_membr_CFEM_dom"/>
</dbReference>
<evidence type="ECO:0000256" key="11">
    <source>
        <dbReference type="ARBA" id="ARBA00023136"/>
    </source>
</evidence>
<keyword evidence="11" id="KW-0472">Membrane</keyword>
<evidence type="ECO:0000256" key="15">
    <source>
        <dbReference type="PROSITE-ProRule" id="PRU01356"/>
    </source>
</evidence>
<dbReference type="SMART" id="SM00747">
    <property type="entry name" value="CFEM"/>
    <property type="match status" value="1"/>
</dbReference>
<comment type="caution">
    <text evidence="18">The sequence shown here is derived from an EMBL/GenBank/DDBJ whole genome shotgun (WGS) entry which is preliminary data.</text>
</comment>
<evidence type="ECO:0000256" key="16">
    <source>
        <dbReference type="SAM" id="SignalP"/>
    </source>
</evidence>
<organism evidence="18 19">
    <name type="scientific">Madurella fahalii</name>
    <dbReference type="NCBI Taxonomy" id="1157608"/>
    <lineage>
        <taxon>Eukaryota</taxon>
        <taxon>Fungi</taxon>
        <taxon>Dikarya</taxon>
        <taxon>Ascomycota</taxon>
        <taxon>Pezizomycotina</taxon>
        <taxon>Sordariomycetes</taxon>
        <taxon>Sordariomycetidae</taxon>
        <taxon>Sordariales</taxon>
        <taxon>Sordariales incertae sedis</taxon>
        <taxon>Madurella</taxon>
    </lineage>
</organism>
<comment type="caution">
    <text evidence="15">Lacks conserved residue(s) required for the propagation of feature annotation.</text>
</comment>
<dbReference type="InterPro" id="IPR051735">
    <property type="entry name" value="CFEM_domain"/>
</dbReference>
<keyword evidence="19" id="KW-1185">Reference proteome</keyword>
<evidence type="ECO:0000256" key="12">
    <source>
        <dbReference type="ARBA" id="ARBA00023157"/>
    </source>
</evidence>
<dbReference type="RefSeq" id="XP_070915334.1">
    <property type="nucleotide sequence ID" value="XM_071059233.1"/>
</dbReference>
<feature type="domain" description="CFEM" evidence="17">
    <location>
        <begin position="1"/>
        <end position="116"/>
    </location>
</feature>
<comment type="subcellular location">
    <subcellularLocation>
        <location evidence="1">Cell membrane</location>
        <topology evidence="1">Lipid-anchor</topology>
        <topology evidence="1">GPI-anchor</topology>
    </subcellularLocation>
    <subcellularLocation>
        <location evidence="2">Secreted</location>
    </subcellularLocation>
</comment>
<sequence length="200" mass="19876">MKAIATAILTLIGVALVAATDFPPNMPDCGEICGNNMLAQAAELGCQAGDIACLCHNVNFGYGIHDCSVEACGDFSQANIVISWGNAICDSVGVPANIATATAVCPGVTISEVISTVTDNSSTFVTTSTATISDGSLITTSGSFTTTITRETTFVSTVSSPASPETTEPSTVSSSALGAQMTGVPALGVFAAAGIAAALL</sequence>
<evidence type="ECO:0000256" key="4">
    <source>
        <dbReference type="ARBA" id="ARBA00022475"/>
    </source>
</evidence>
<evidence type="ECO:0000256" key="13">
    <source>
        <dbReference type="ARBA" id="ARBA00023180"/>
    </source>
</evidence>
<evidence type="ECO:0000256" key="2">
    <source>
        <dbReference type="ARBA" id="ARBA00004613"/>
    </source>
</evidence>
<keyword evidence="9 16" id="KW-0732">Signal</keyword>
<evidence type="ECO:0000313" key="19">
    <source>
        <dbReference type="Proteomes" id="UP001628179"/>
    </source>
</evidence>
<evidence type="ECO:0000256" key="5">
    <source>
        <dbReference type="ARBA" id="ARBA00022525"/>
    </source>
</evidence>
<dbReference type="PROSITE" id="PS52012">
    <property type="entry name" value="CFEM"/>
    <property type="match status" value="1"/>
</dbReference>
<comment type="similarity">
    <text evidence="3">Belongs to the RBT5 family.</text>
</comment>
<accession>A0ABQ0G765</accession>
<reference evidence="18 19" key="1">
    <citation type="submission" date="2024-09" db="EMBL/GenBank/DDBJ databases">
        <title>Itraconazole resistance in Madurella fahalii resulting from another homologue of gene encoding cytochrome P450 14-alpha sterol demethylase (CYP51).</title>
        <authorList>
            <person name="Yoshioka I."/>
            <person name="Fahal A.H."/>
            <person name="Kaneko S."/>
            <person name="Yaguchi T."/>
        </authorList>
    </citation>
    <scope>NUCLEOTIDE SEQUENCE [LARGE SCALE GENOMIC DNA]</scope>
    <source>
        <strain evidence="18 19">IFM 68171</strain>
    </source>
</reference>
<keyword evidence="13" id="KW-0325">Glycoprotein</keyword>
<feature type="chain" id="PRO_5045275454" description="CFEM domain-containing protein" evidence="16">
    <location>
        <begin position="20"/>
        <end position="200"/>
    </location>
</feature>
<evidence type="ECO:0000313" key="18">
    <source>
        <dbReference type="EMBL" id="GAB1313602.1"/>
    </source>
</evidence>
<dbReference type="Proteomes" id="UP001628179">
    <property type="component" value="Unassembled WGS sequence"/>
</dbReference>
<name>A0ABQ0G765_9PEZI</name>
<keyword evidence="12 15" id="KW-1015">Disulfide bond</keyword>
<keyword evidence="8 15" id="KW-0479">Metal-binding</keyword>
<evidence type="ECO:0000256" key="14">
    <source>
        <dbReference type="ARBA" id="ARBA00023288"/>
    </source>
</evidence>
<evidence type="ECO:0000256" key="3">
    <source>
        <dbReference type="ARBA" id="ARBA00010031"/>
    </source>
</evidence>
<keyword evidence="14" id="KW-0449">Lipoprotein</keyword>
<evidence type="ECO:0000256" key="9">
    <source>
        <dbReference type="ARBA" id="ARBA00022729"/>
    </source>
</evidence>
<evidence type="ECO:0000256" key="7">
    <source>
        <dbReference type="ARBA" id="ARBA00022622"/>
    </source>
</evidence>
<keyword evidence="4" id="KW-1003">Cell membrane</keyword>
<dbReference type="PANTHER" id="PTHR37928">
    <property type="entry name" value="CFEM DOMAIN PROTEIN (AFU_ORTHOLOGUE AFUA_6G14090)"/>
    <property type="match status" value="1"/>
</dbReference>
<dbReference type="GeneID" id="98174556"/>
<proteinExistence type="inferred from homology"/>
<keyword evidence="6 15" id="KW-0349">Heme</keyword>
<evidence type="ECO:0000256" key="1">
    <source>
        <dbReference type="ARBA" id="ARBA00004609"/>
    </source>
</evidence>
<evidence type="ECO:0000259" key="17">
    <source>
        <dbReference type="PROSITE" id="PS52012"/>
    </source>
</evidence>
<feature type="signal peptide" evidence="16">
    <location>
        <begin position="1"/>
        <end position="19"/>
    </location>
</feature>
<evidence type="ECO:0000256" key="8">
    <source>
        <dbReference type="ARBA" id="ARBA00022723"/>
    </source>
</evidence>
<evidence type="ECO:0000256" key="6">
    <source>
        <dbReference type="ARBA" id="ARBA00022617"/>
    </source>
</evidence>
<dbReference type="Pfam" id="PF05730">
    <property type="entry name" value="CFEM"/>
    <property type="match status" value="1"/>
</dbReference>
<keyword evidence="5" id="KW-0964">Secreted</keyword>
<keyword evidence="10 15" id="KW-0408">Iron</keyword>
<keyword evidence="7" id="KW-0336">GPI-anchor</keyword>
<feature type="binding site" description="axial binding residue" evidence="15">
    <location>
        <position position="50"/>
    </location>
    <ligand>
        <name>heme</name>
        <dbReference type="ChEBI" id="CHEBI:30413"/>
    </ligand>
    <ligandPart>
        <name>Fe</name>
        <dbReference type="ChEBI" id="CHEBI:18248"/>
    </ligandPart>
</feature>